<organism evidence="3 4">
    <name type="scientific">Natribacillus halophilus</name>
    <dbReference type="NCBI Taxonomy" id="549003"/>
    <lineage>
        <taxon>Bacteria</taxon>
        <taxon>Bacillati</taxon>
        <taxon>Bacillota</taxon>
        <taxon>Bacilli</taxon>
        <taxon>Bacillales</taxon>
        <taxon>Bacillaceae</taxon>
        <taxon>Natribacillus</taxon>
    </lineage>
</organism>
<keyword evidence="4" id="KW-1185">Reference proteome</keyword>
<dbReference type="AlphaFoldDB" id="A0A1G8Q494"/>
<dbReference type="EMBL" id="FNEN01000010">
    <property type="protein sequence ID" value="SDI99533.1"/>
    <property type="molecule type" value="Genomic_DNA"/>
</dbReference>
<evidence type="ECO:0000256" key="1">
    <source>
        <dbReference type="ARBA" id="ARBA00007637"/>
    </source>
</evidence>
<dbReference type="InterPro" id="IPR001509">
    <property type="entry name" value="Epimerase_deHydtase"/>
</dbReference>
<dbReference type="Proteomes" id="UP000198853">
    <property type="component" value="Unassembled WGS sequence"/>
</dbReference>
<evidence type="ECO:0000259" key="2">
    <source>
        <dbReference type="Pfam" id="PF01370"/>
    </source>
</evidence>
<evidence type="ECO:0000313" key="4">
    <source>
        <dbReference type="Proteomes" id="UP000198853"/>
    </source>
</evidence>
<evidence type="ECO:0000313" key="3">
    <source>
        <dbReference type="EMBL" id="SDI99533.1"/>
    </source>
</evidence>
<proteinExistence type="inferred from homology"/>
<dbReference type="Pfam" id="PF01370">
    <property type="entry name" value="Epimerase"/>
    <property type="match status" value="1"/>
</dbReference>
<protein>
    <submittedName>
        <fullName evidence="3">Nucleoside-diphosphate-sugar epimerase</fullName>
    </submittedName>
</protein>
<dbReference type="FunFam" id="3.40.50.720:FF:000077">
    <property type="entry name" value="L-threonine 3-dehydrogenase, mitochondrial"/>
    <property type="match status" value="1"/>
</dbReference>
<dbReference type="GO" id="GO:0008743">
    <property type="term" value="F:L-threonine 3-dehydrogenase activity"/>
    <property type="evidence" value="ECO:0007669"/>
    <property type="project" value="TreeGrafter"/>
</dbReference>
<dbReference type="SUPFAM" id="SSF51735">
    <property type="entry name" value="NAD(P)-binding Rossmann-fold domains"/>
    <property type="match status" value="1"/>
</dbReference>
<reference evidence="3 4" key="1">
    <citation type="submission" date="2016-10" db="EMBL/GenBank/DDBJ databases">
        <authorList>
            <person name="de Groot N.N."/>
        </authorList>
    </citation>
    <scope>NUCLEOTIDE SEQUENCE [LARGE SCALE GENOMIC DNA]</scope>
    <source>
        <strain evidence="3 4">DSM 21771</strain>
    </source>
</reference>
<dbReference type="GO" id="GO:0006567">
    <property type="term" value="P:L-threonine catabolic process"/>
    <property type="evidence" value="ECO:0007669"/>
    <property type="project" value="TreeGrafter"/>
</dbReference>
<accession>A0A1G8Q494</accession>
<comment type="similarity">
    <text evidence="1">Belongs to the NAD(P)-dependent epimerase/dehydratase family.</text>
</comment>
<name>A0A1G8Q494_9BACI</name>
<dbReference type="PANTHER" id="PTHR42687">
    <property type="entry name" value="L-THREONINE 3-DEHYDROGENASE"/>
    <property type="match status" value="1"/>
</dbReference>
<gene>
    <name evidence="3" type="ORF">SAMN04488123_110100</name>
</gene>
<dbReference type="Gene3D" id="3.40.50.720">
    <property type="entry name" value="NAD(P)-binding Rossmann-like Domain"/>
    <property type="match status" value="1"/>
</dbReference>
<feature type="domain" description="NAD-dependent epimerase/dehydratase" evidence="2">
    <location>
        <begin position="1"/>
        <end position="237"/>
    </location>
</feature>
<dbReference type="PANTHER" id="PTHR42687:SF1">
    <property type="entry name" value="L-THREONINE 3-DEHYDROGENASE, MITOCHONDRIAL"/>
    <property type="match status" value="1"/>
</dbReference>
<dbReference type="InterPro" id="IPR036291">
    <property type="entry name" value="NAD(P)-bd_dom_sf"/>
</dbReference>
<sequence>MLITGAAGQIGSELTLKLRKRYGEKNVIATDIKYEDDEVAQAGPFHILDVTDGEKLSELVRDYQVDTIIHLAALLSVNAETQPLNAWNLNMGGLMNGLEVAREHSCKFFTPSSIGAFGPSTVKQETPQVTTQRPTTMYGVSKVASELLCDYYHERFDVDTRGLRYPGLISYLTPPGGGTTDYAIEMIDKAVKDQQYTSYIAAGTFLDMMYMPDAITATIDLLEADSARLKNRNAYNITAMSIDPEMLAAAIRSHIPDFTLHYNVDPHRQSIAESWPDHIDTSAAKAEFGFRPQYDLERMTADMIDNLDGKGE</sequence>
<dbReference type="InterPro" id="IPR051225">
    <property type="entry name" value="NAD(P)_epim/dehydratase"/>
</dbReference>